<dbReference type="RefSeq" id="XP_066707038.1">
    <property type="nucleotide sequence ID" value="XM_066838145.1"/>
</dbReference>
<keyword evidence="1" id="KW-0732">Signal</keyword>
<name>A0ABR1QY82_9PEZI</name>
<proteinExistence type="predicted"/>
<protein>
    <submittedName>
        <fullName evidence="2">Uncharacterized protein</fullName>
    </submittedName>
</protein>
<dbReference type="EMBL" id="JAQQWE010000001">
    <property type="protein sequence ID" value="KAK7967646.1"/>
    <property type="molecule type" value="Genomic_DNA"/>
</dbReference>
<accession>A0ABR1QY82</accession>
<keyword evidence="3" id="KW-1185">Reference proteome</keyword>
<feature type="chain" id="PRO_5046853030" evidence="1">
    <location>
        <begin position="20"/>
        <end position="262"/>
    </location>
</feature>
<feature type="signal peptide" evidence="1">
    <location>
        <begin position="1"/>
        <end position="19"/>
    </location>
</feature>
<comment type="caution">
    <text evidence="2">The sequence shown here is derived from an EMBL/GenBank/DDBJ whole genome shotgun (WGS) entry which is preliminary data.</text>
</comment>
<dbReference type="Proteomes" id="UP001391051">
    <property type="component" value="Unassembled WGS sequence"/>
</dbReference>
<sequence length="262" mass="27128">MLLALVIVLEGGTELGVRAEEETADDVPIDDVGDSVLDEATATELELRVGTDKGPVDDDVSTDVVENQALEAAAVTELEGCVGSIKGELYSVDDVGSRVTAALEVGLLGLICVGSCASEADDDESVILPVDTVDVAEPEVVESYNSEDEDIDVFIVDGVTVASVPLRGLGLSSVLDDIAGVDESGVSIDEDEVSGVVEVVVGDEGLLEDVFGCLTSSEDCIVGDRRRLVDTVDIVSDTCMEAPDCIKVGLEVEAVGINVPIV</sequence>
<reference evidence="2 3" key="1">
    <citation type="submission" date="2023-01" db="EMBL/GenBank/DDBJ databases">
        <title>Analysis of 21 Apiospora genomes using comparative genomics revels a genus with tremendous synthesis potential of carbohydrate active enzymes and secondary metabolites.</title>
        <authorList>
            <person name="Sorensen T."/>
        </authorList>
    </citation>
    <scope>NUCLEOTIDE SEQUENCE [LARGE SCALE GENOMIC DNA]</scope>
    <source>
        <strain evidence="2 3">CBS 24483</strain>
    </source>
</reference>
<organism evidence="2 3">
    <name type="scientific">Apiospora aurea</name>
    <dbReference type="NCBI Taxonomy" id="335848"/>
    <lineage>
        <taxon>Eukaryota</taxon>
        <taxon>Fungi</taxon>
        <taxon>Dikarya</taxon>
        <taxon>Ascomycota</taxon>
        <taxon>Pezizomycotina</taxon>
        <taxon>Sordariomycetes</taxon>
        <taxon>Xylariomycetidae</taxon>
        <taxon>Amphisphaeriales</taxon>
        <taxon>Apiosporaceae</taxon>
        <taxon>Apiospora</taxon>
    </lineage>
</organism>
<evidence type="ECO:0000313" key="3">
    <source>
        <dbReference type="Proteomes" id="UP001391051"/>
    </source>
</evidence>
<dbReference type="GeneID" id="92071207"/>
<evidence type="ECO:0000256" key="1">
    <source>
        <dbReference type="SAM" id="SignalP"/>
    </source>
</evidence>
<gene>
    <name evidence="2" type="ORF">PG986_001923</name>
</gene>
<evidence type="ECO:0000313" key="2">
    <source>
        <dbReference type="EMBL" id="KAK7967646.1"/>
    </source>
</evidence>